<accession>A0A3M6SFY9</accession>
<reference evidence="1 2" key="1">
    <citation type="journal article" date="2018" name="J Appl Environ Microbiol">
        <title>The gut symbionts Lactobacillus reuteri R2lc and 2010 encode a polyketide synthase cluster that activates the mammalian aryl-hydrocarbon receptor.</title>
        <authorList>
            <person name="Ozcam M."/>
            <person name="Roos S."/>
            <person name="Van Pijkeren J.P."/>
        </authorList>
    </citation>
    <scope>NUCLEOTIDE SEQUENCE [LARGE SCALE GENOMIC DNA]</scope>
    <source>
        <strain evidence="1 2">R2lc</strain>
    </source>
</reference>
<organism evidence="1 2">
    <name type="scientific">Limosilactobacillus reuteri</name>
    <name type="common">Lactobacillus reuteri</name>
    <dbReference type="NCBI Taxonomy" id="1598"/>
    <lineage>
        <taxon>Bacteria</taxon>
        <taxon>Bacillati</taxon>
        <taxon>Bacillota</taxon>
        <taxon>Bacilli</taxon>
        <taxon>Lactobacillales</taxon>
        <taxon>Lactobacillaceae</taxon>
        <taxon>Limosilactobacillus</taxon>
    </lineage>
</organism>
<evidence type="ECO:0000313" key="1">
    <source>
        <dbReference type="EMBL" id="RMX26363.1"/>
    </source>
</evidence>
<name>A0A3M6SFY9_LIMRT</name>
<dbReference type="AlphaFoldDB" id="A0A3M6SFY9"/>
<gene>
    <name evidence="1" type="ORF">C5O77_01675</name>
</gene>
<protein>
    <submittedName>
        <fullName evidence="1">Uncharacterized protein</fullName>
    </submittedName>
</protein>
<evidence type="ECO:0000313" key="2">
    <source>
        <dbReference type="Proteomes" id="UP000276940"/>
    </source>
</evidence>
<sequence>MKNTIDQVESTNIILDTILGLSQTLNDLLEDNIRLLTEYPSTDESEKKRANCLATKLLALSSATTSETKQAQKQLEQSVKALIENNDNAK</sequence>
<dbReference type="RefSeq" id="WP_124216009.1">
    <property type="nucleotide sequence ID" value="NZ_JAJGTO010000092.1"/>
</dbReference>
<dbReference type="EMBL" id="PTLS01000018">
    <property type="protein sequence ID" value="RMX26363.1"/>
    <property type="molecule type" value="Genomic_DNA"/>
</dbReference>
<dbReference type="Proteomes" id="UP000276940">
    <property type="component" value="Unassembled WGS sequence"/>
</dbReference>
<comment type="caution">
    <text evidence="1">The sequence shown here is derived from an EMBL/GenBank/DDBJ whole genome shotgun (WGS) entry which is preliminary data.</text>
</comment>
<proteinExistence type="predicted"/>